<dbReference type="PANTHER" id="PTHR30572">
    <property type="entry name" value="MEMBRANE COMPONENT OF TRANSPORTER-RELATED"/>
    <property type="match status" value="1"/>
</dbReference>
<dbReference type="EMBL" id="JAJAQC010000012">
    <property type="protein sequence ID" value="MDA0564572.1"/>
    <property type="molecule type" value="Genomic_DNA"/>
</dbReference>
<feature type="transmembrane region" description="Helical" evidence="7">
    <location>
        <begin position="263"/>
        <end position="287"/>
    </location>
</feature>
<evidence type="ECO:0000256" key="6">
    <source>
        <dbReference type="ARBA" id="ARBA00038076"/>
    </source>
</evidence>
<evidence type="ECO:0000313" key="10">
    <source>
        <dbReference type="EMBL" id="MDA0564572.1"/>
    </source>
</evidence>
<comment type="similarity">
    <text evidence="6">Belongs to the ABC-4 integral membrane protein family.</text>
</comment>
<feature type="transmembrane region" description="Helical" evidence="7">
    <location>
        <begin position="332"/>
        <end position="353"/>
    </location>
</feature>
<evidence type="ECO:0000256" key="3">
    <source>
        <dbReference type="ARBA" id="ARBA00022692"/>
    </source>
</evidence>
<dbReference type="AlphaFoldDB" id="A0A9X3NJD5"/>
<feature type="transmembrane region" description="Helical" evidence="7">
    <location>
        <begin position="440"/>
        <end position="460"/>
    </location>
</feature>
<dbReference type="InterPro" id="IPR003838">
    <property type="entry name" value="ABC3_permease_C"/>
</dbReference>
<dbReference type="RefSeq" id="WP_270071878.1">
    <property type="nucleotide sequence ID" value="NZ_JAJAQC010000012.1"/>
</dbReference>
<accession>A0A9X3NJD5</accession>
<evidence type="ECO:0000313" key="11">
    <source>
        <dbReference type="Proteomes" id="UP001140076"/>
    </source>
</evidence>
<feature type="transmembrane region" description="Helical" evidence="7">
    <location>
        <begin position="723"/>
        <end position="747"/>
    </location>
</feature>
<comment type="caution">
    <text evidence="10">The sequence shown here is derived from an EMBL/GenBank/DDBJ whole genome shotgun (WGS) entry which is preliminary data.</text>
</comment>
<feature type="domain" description="MacB-like periplasmic core" evidence="9">
    <location>
        <begin position="18"/>
        <end position="235"/>
    </location>
</feature>
<name>A0A9X3NJD5_9ACTN</name>
<keyword evidence="3 7" id="KW-0812">Transmembrane</keyword>
<keyword evidence="11" id="KW-1185">Reference proteome</keyword>
<keyword evidence="4 7" id="KW-1133">Transmembrane helix</keyword>
<feature type="transmembrane region" description="Helical" evidence="7">
    <location>
        <begin position="772"/>
        <end position="795"/>
    </location>
</feature>
<dbReference type="Pfam" id="PF12704">
    <property type="entry name" value="MacB_PCD"/>
    <property type="match status" value="2"/>
</dbReference>
<protein>
    <submittedName>
        <fullName evidence="10">FtsX-like permease family protein</fullName>
    </submittedName>
</protein>
<keyword evidence="2" id="KW-1003">Cell membrane</keyword>
<feature type="transmembrane region" description="Helical" evidence="7">
    <location>
        <begin position="498"/>
        <end position="519"/>
    </location>
</feature>
<reference evidence="10" key="1">
    <citation type="submission" date="2021-10" db="EMBL/GenBank/DDBJ databases">
        <title>Streptomonospora sp. nov., isolated from mangrove soil.</title>
        <authorList>
            <person name="Chen X."/>
            <person name="Ge X."/>
            <person name="Liu W."/>
        </authorList>
    </citation>
    <scope>NUCLEOTIDE SEQUENCE</scope>
    <source>
        <strain evidence="10">S1-112</strain>
    </source>
</reference>
<dbReference type="Pfam" id="PF02687">
    <property type="entry name" value="FtsX"/>
    <property type="match status" value="2"/>
</dbReference>
<feature type="transmembrane region" description="Helical" evidence="7">
    <location>
        <begin position="15"/>
        <end position="38"/>
    </location>
</feature>
<proteinExistence type="inferred from homology"/>
<evidence type="ECO:0000256" key="5">
    <source>
        <dbReference type="ARBA" id="ARBA00023136"/>
    </source>
</evidence>
<feature type="transmembrane region" description="Helical" evidence="7">
    <location>
        <begin position="815"/>
        <end position="835"/>
    </location>
</feature>
<evidence type="ECO:0000256" key="1">
    <source>
        <dbReference type="ARBA" id="ARBA00004651"/>
    </source>
</evidence>
<organism evidence="10 11">
    <name type="scientific">Streptomonospora mangrovi</name>
    <dbReference type="NCBI Taxonomy" id="2883123"/>
    <lineage>
        <taxon>Bacteria</taxon>
        <taxon>Bacillati</taxon>
        <taxon>Actinomycetota</taxon>
        <taxon>Actinomycetes</taxon>
        <taxon>Streptosporangiales</taxon>
        <taxon>Nocardiopsidaceae</taxon>
        <taxon>Streptomonospora</taxon>
    </lineage>
</organism>
<dbReference type="Proteomes" id="UP001140076">
    <property type="component" value="Unassembled WGS sequence"/>
</dbReference>
<evidence type="ECO:0000256" key="7">
    <source>
        <dbReference type="SAM" id="Phobius"/>
    </source>
</evidence>
<feature type="domain" description="MacB-like periplasmic core" evidence="9">
    <location>
        <begin position="497"/>
        <end position="689"/>
    </location>
</feature>
<sequence length="849" mass="88510">MMLRLTLRGLAAHRLRFLLTGFSVVLGVAFVSGTLILTDTMDRAFTRMFEGMDADIAAVVRPQQEFAQGFAAQADPATLLPDHLADDLAEVEEVQAVYPMAEGTAAVLGRDGEEIGGQGPPQVGTTWHDRPGSGSEIVGGRGPRGGGEFVLDQGSAQAAGFSVGDEVTVRAGGEERDMRLVGVFRSGQLGSTAGSTVAAFDLPTAQRLLLGDPDRVNAYYLDGVPGKSQWQIADAAAPLLEPGMESLPMDIVRDEQLGPMREVLDYFGVFLLTFAGIGLFVGSFLIFNTFAMLVAQRGRELALLRAIGASQAQVRGAITGEALGVGLAGSGLGLAGGVGLAWAMLAAVEALGIDLPDTGLRVTPLTVAAAFLVGTGVTVLAAYAPIRRGTRIPPVAAMRDDLGSAVAPSTGWGRAAAGLLALPGGAALIWAGVRDPAAEAAPWLVGSGAGVGFLAVALLMPHVSRPLIALMAAPFPAVFRIAGRLGRDNAVRSPRRTAATATALMIGLGLVATIATLSASASRSVDVEIDEALGADYIVTTDSPTETVPEDALERLRGVAGVDAVVPMRMGQAQVGGEPAITVSADPGGLERTVSMEVVRGAAGFDGEGFMVAESVADRRGWRVGREVPFVFPDGGEARLELQGVYTASQAMRSDYLVSPAAYRAHFPQDLTMGVYLTADTPSPRVREAVDTALEEHSALEVMDRGELKDRNRENLALLTNTIYAMLLLSIVIAGLGIINTLALATAERVREIGLLRAVGLSRVQLRRMIRLEAVVIALLGAVVGVGIGLVFAWALQQVLAERGVTVLEVPTGQLVGLLGLAVVIGVLAALWPAWRASRMDVLRAIATE</sequence>
<feature type="domain" description="ABC3 transporter permease C-terminal" evidence="8">
    <location>
        <begin position="273"/>
        <end position="394"/>
    </location>
</feature>
<evidence type="ECO:0000259" key="8">
    <source>
        <dbReference type="Pfam" id="PF02687"/>
    </source>
</evidence>
<feature type="transmembrane region" description="Helical" evidence="7">
    <location>
        <begin position="365"/>
        <end position="386"/>
    </location>
</feature>
<comment type="subcellular location">
    <subcellularLocation>
        <location evidence="1">Cell membrane</location>
        <topology evidence="1">Multi-pass membrane protein</topology>
    </subcellularLocation>
</comment>
<gene>
    <name evidence="10" type="ORF">LG943_09555</name>
</gene>
<dbReference type="InterPro" id="IPR025857">
    <property type="entry name" value="MacB_PCD"/>
</dbReference>
<dbReference type="InterPro" id="IPR050250">
    <property type="entry name" value="Macrolide_Exporter_MacB"/>
</dbReference>
<evidence type="ECO:0000256" key="4">
    <source>
        <dbReference type="ARBA" id="ARBA00022989"/>
    </source>
</evidence>
<keyword evidence="5 7" id="KW-0472">Membrane</keyword>
<dbReference type="GO" id="GO:0022857">
    <property type="term" value="F:transmembrane transporter activity"/>
    <property type="evidence" value="ECO:0007669"/>
    <property type="project" value="TreeGrafter"/>
</dbReference>
<feature type="domain" description="ABC3 transporter permease C-terminal" evidence="8">
    <location>
        <begin position="725"/>
        <end position="841"/>
    </location>
</feature>
<dbReference type="GO" id="GO:0005886">
    <property type="term" value="C:plasma membrane"/>
    <property type="evidence" value="ECO:0007669"/>
    <property type="project" value="UniProtKB-SubCell"/>
</dbReference>
<evidence type="ECO:0000259" key="9">
    <source>
        <dbReference type="Pfam" id="PF12704"/>
    </source>
</evidence>
<dbReference type="PANTHER" id="PTHR30572:SF4">
    <property type="entry name" value="ABC TRANSPORTER PERMEASE YTRF"/>
    <property type="match status" value="1"/>
</dbReference>
<evidence type="ECO:0000256" key="2">
    <source>
        <dbReference type="ARBA" id="ARBA00022475"/>
    </source>
</evidence>
<feature type="transmembrane region" description="Helical" evidence="7">
    <location>
        <begin position="412"/>
        <end position="433"/>
    </location>
</feature>